<name>A0A6N3FTH3_9FIRM</name>
<evidence type="ECO:0000259" key="8">
    <source>
        <dbReference type="Pfam" id="PF17802"/>
    </source>
</evidence>
<evidence type="ECO:0000256" key="3">
    <source>
        <dbReference type="ARBA" id="ARBA00022729"/>
    </source>
</evidence>
<keyword evidence="5" id="KW-0472">Membrane</keyword>
<dbReference type="Pfam" id="PF00746">
    <property type="entry name" value="Gram_pos_anchor"/>
    <property type="match status" value="1"/>
</dbReference>
<dbReference type="InterPro" id="IPR019931">
    <property type="entry name" value="LPXTG_anchor"/>
</dbReference>
<evidence type="ECO:0000256" key="6">
    <source>
        <dbReference type="SAM" id="SignalP"/>
    </source>
</evidence>
<organism evidence="9">
    <name type="scientific">[Ruminococcus] torques</name>
    <dbReference type="NCBI Taxonomy" id="33039"/>
    <lineage>
        <taxon>Bacteria</taxon>
        <taxon>Bacillati</taxon>
        <taxon>Bacillota</taxon>
        <taxon>Clostridia</taxon>
        <taxon>Lachnospirales</taxon>
        <taxon>Lachnospiraceae</taxon>
        <taxon>Mediterraneibacter</taxon>
    </lineage>
</organism>
<reference evidence="9" key="1">
    <citation type="submission" date="2019-11" db="EMBL/GenBank/DDBJ databases">
        <authorList>
            <person name="Feng L."/>
        </authorList>
    </citation>
    <scope>NUCLEOTIDE SEQUENCE</scope>
    <source>
        <strain evidence="9">RtorquesLFYP15</strain>
    </source>
</reference>
<keyword evidence="3 6" id="KW-0732">Signal</keyword>
<dbReference type="InterPro" id="IPR026466">
    <property type="entry name" value="Fim_isopep_form_D2_dom"/>
</dbReference>
<keyword evidence="2" id="KW-0964">Secreted</keyword>
<dbReference type="EMBL" id="CACRUQ010000031">
    <property type="protein sequence ID" value="VYU54939.1"/>
    <property type="molecule type" value="Genomic_DNA"/>
</dbReference>
<dbReference type="Pfam" id="PF17802">
    <property type="entry name" value="SpaA"/>
    <property type="match status" value="1"/>
</dbReference>
<keyword evidence="1" id="KW-0134">Cell wall</keyword>
<dbReference type="InterPro" id="IPR048052">
    <property type="entry name" value="FM1-like"/>
</dbReference>
<protein>
    <recommendedName>
        <fullName evidence="10">Isopeptide-forming domain-containing fimbrial protein</fullName>
    </recommendedName>
</protein>
<keyword evidence="5" id="KW-0812">Transmembrane</keyword>
<dbReference type="InterPro" id="IPR013783">
    <property type="entry name" value="Ig-like_fold"/>
</dbReference>
<sequence>MKNKNVVKKITAILATACMMVGMLATTAMAKPAANQQGSLKIQTDSQQQSSLAGYKFDLYKIASISVDSLTGNMTYVMEAEYGSILTEDALADQTAVEKKLTELSNAATGKTPIATQQIDESSTDTTVTISNLALGYYLVKVTAPEGAAATSDFLVSVPSTLPDGSDLNYNPTVTLKTSKVHVTKKGAILNGENETTNKSGNVGDVIQYTIEFPVPDTKGFDEFTYTINDTMSKGLSYVDGSLKVSIDKNKNGKFEVINSSNYTLTGPSSDATSGGTTLKVDFNKNLFVDGNKTGNKADYPAGASLKVVYRATITEDAIITSTVDNSAKLIYSNNPGNVSSTGTIDTPEVEHYTYHIQLTKTFDPTPGDFSKVRFTIDNVKLSEKTTGTGGEYVVDPNGTKNLELSLNDDGKLKIHGLAEGTYYLTETKTADGYNLLSNKVKVVIKATYNATTGKLEGTASGSNTIDTTTHFVDTNVVNKKGFTLPSTGGQGMVALVAAGICLMTLMAALMALYMKKHRNA</sequence>
<dbReference type="RefSeq" id="WP_423248963.1">
    <property type="nucleotide sequence ID" value="NZ_CACRUQ010000031.1"/>
</dbReference>
<evidence type="ECO:0000256" key="2">
    <source>
        <dbReference type="ARBA" id="ARBA00022525"/>
    </source>
</evidence>
<feature type="signal peptide" evidence="6">
    <location>
        <begin position="1"/>
        <end position="30"/>
    </location>
</feature>
<dbReference type="NCBIfam" id="NF033902">
    <property type="entry name" value="iso_D2_wall_anc"/>
    <property type="match status" value="1"/>
</dbReference>
<dbReference type="NCBIfam" id="TIGR01167">
    <property type="entry name" value="LPXTG_anchor"/>
    <property type="match status" value="1"/>
</dbReference>
<feature type="transmembrane region" description="Helical" evidence="5">
    <location>
        <begin position="493"/>
        <end position="515"/>
    </location>
</feature>
<evidence type="ECO:0000256" key="5">
    <source>
        <dbReference type="SAM" id="Phobius"/>
    </source>
</evidence>
<dbReference type="AlphaFoldDB" id="A0A6N3FTH3"/>
<feature type="domain" description="SpaA-like prealbumin fold" evidence="8">
    <location>
        <begin position="370"/>
        <end position="449"/>
    </location>
</feature>
<proteinExistence type="predicted"/>
<evidence type="ECO:0000256" key="4">
    <source>
        <dbReference type="ARBA" id="ARBA00023088"/>
    </source>
</evidence>
<evidence type="ECO:0008006" key="10">
    <source>
        <dbReference type="Google" id="ProtNLM"/>
    </source>
</evidence>
<evidence type="ECO:0000313" key="9">
    <source>
        <dbReference type="EMBL" id="VYU54939.1"/>
    </source>
</evidence>
<keyword evidence="4" id="KW-0572">Peptidoglycan-anchor</keyword>
<dbReference type="Gene3D" id="2.60.40.740">
    <property type="match status" value="1"/>
</dbReference>
<keyword evidence="5" id="KW-1133">Transmembrane helix</keyword>
<dbReference type="NCBIfam" id="TIGR04226">
    <property type="entry name" value="RrgB_K2N_iso_D2"/>
    <property type="match status" value="1"/>
</dbReference>
<evidence type="ECO:0000256" key="1">
    <source>
        <dbReference type="ARBA" id="ARBA00022512"/>
    </source>
</evidence>
<accession>A0A6N3FTH3</accession>
<dbReference type="Gene3D" id="2.60.40.10">
    <property type="entry name" value="Immunoglobulins"/>
    <property type="match status" value="2"/>
</dbReference>
<feature type="domain" description="Gram-positive cocci surface proteins LPxTG" evidence="7">
    <location>
        <begin position="478"/>
        <end position="520"/>
    </location>
</feature>
<feature type="chain" id="PRO_5027001491" description="Isopeptide-forming domain-containing fimbrial protein" evidence="6">
    <location>
        <begin position="31"/>
        <end position="521"/>
    </location>
</feature>
<dbReference type="InterPro" id="IPR041033">
    <property type="entry name" value="SpaA_PFL_dom_1"/>
</dbReference>
<gene>
    <name evidence="9" type="ORF">RTLFYP15_02878</name>
</gene>
<evidence type="ECO:0000259" key="7">
    <source>
        <dbReference type="Pfam" id="PF00746"/>
    </source>
</evidence>